<accession>A0A1C3N5Q6</accession>
<dbReference type="AlphaFoldDB" id="A0A1C3N5Q6"/>
<organism evidence="2 3">
    <name type="scientific">Micromonospora krabiensis</name>
    <dbReference type="NCBI Taxonomy" id="307121"/>
    <lineage>
        <taxon>Bacteria</taxon>
        <taxon>Bacillati</taxon>
        <taxon>Actinomycetota</taxon>
        <taxon>Actinomycetes</taxon>
        <taxon>Micromonosporales</taxon>
        <taxon>Micromonosporaceae</taxon>
        <taxon>Micromonospora</taxon>
    </lineage>
</organism>
<reference evidence="3" key="1">
    <citation type="submission" date="2016-06" db="EMBL/GenBank/DDBJ databases">
        <authorList>
            <person name="Varghese N."/>
        </authorList>
    </citation>
    <scope>NUCLEOTIDE SEQUENCE [LARGE SCALE GENOMIC DNA]</scope>
    <source>
        <strain evidence="3">DSM 45344</strain>
    </source>
</reference>
<proteinExistence type="predicted"/>
<evidence type="ECO:0000313" key="3">
    <source>
        <dbReference type="Proteomes" id="UP000199393"/>
    </source>
</evidence>
<gene>
    <name evidence="2" type="ORF">GA0070620_3453</name>
</gene>
<dbReference type="EMBL" id="LT598496">
    <property type="protein sequence ID" value="SBV27922.1"/>
    <property type="molecule type" value="Genomic_DNA"/>
</dbReference>
<name>A0A1C3N5Q6_9ACTN</name>
<sequence>MPPRKTAASARKPAATSSPLASGAAVRLADGGEAVLVGHEGGFALLRVGTTHRSPVRAPLEGLEPVDEGSETERHAKFRADALRRGEIGS</sequence>
<keyword evidence="3" id="KW-1185">Reference proteome</keyword>
<dbReference type="Proteomes" id="UP000199393">
    <property type="component" value="Chromosome I"/>
</dbReference>
<protein>
    <submittedName>
        <fullName evidence="2">Uncharacterized protein</fullName>
    </submittedName>
</protein>
<feature type="region of interest" description="Disordered" evidence="1">
    <location>
        <begin position="56"/>
        <end position="90"/>
    </location>
</feature>
<dbReference type="STRING" id="307121.GA0070620_3453"/>
<feature type="region of interest" description="Disordered" evidence="1">
    <location>
        <begin position="1"/>
        <end position="23"/>
    </location>
</feature>
<evidence type="ECO:0000256" key="1">
    <source>
        <dbReference type="SAM" id="MobiDB-lite"/>
    </source>
</evidence>
<evidence type="ECO:0000313" key="2">
    <source>
        <dbReference type="EMBL" id="SBV27922.1"/>
    </source>
</evidence>
<feature type="compositionally biased region" description="Basic and acidic residues" evidence="1">
    <location>
        <begin position="71"/>
        <end position="90"/>
    </location>
</feature>